<evidence type="ECO:0000256" key="1">
    <source>
        <dbReference type="ARBA" id="ARBA00004496"/>
    </source>
</evidence>
<dbReference type="Gene3D" id="1.25.40.180">
    <property type="match status" value="3"/>
</dbReference>
<dbReference type="OrthoDB" id="27832at2759"/>
<comment type="subcellular location">
    <subcellularLocation>
        <location evidence="1">Cytoplasm</location>
    </subcellularLocation>
</comment>
<dbReference type="InterPro" id="IPR039762">
    <property type="entry name" value="Nmd2/UPF2"/>
</dbReference>
<dbReference type="Proteomes" id="UP000053617">
    <property type="component" value="Unassembled WGS sequence"/>
</dbReference>
<feature type="compositionally biased region" description="Acidic residues" evidence="3">
    <location>
        <begin position="931"/>
        <end position="984"/>
    </location>
</feature>
<feature type="domain" description="MIF4G" evidence="4">
    <location>
        <begin position="690"/>
        <end position="898"/>
    </location>
</feature>
<dbReference type="GeneID" id="25294431"/>
<dbReference type="STRING" id="1442369.A0A0D2H519"/>
<keyword evidence="6" id="KW-1185">Reference proteome</keyword>
<feature type="compositionally biased region" description="Basic and acidic residues" evidence="3">
    <location>
        <begin position="440"/>
        <end position="453"/>
    </location>
</feature>
<keyword evidence="2" id="KW-0963">Cytoplasm</keyword>
<dbReference type="FunFam" id="1.25.40.180:FF:000047">
    <property type="entry name" value="Nonsense-mediated mRNA decay factor (Upf2)"/>
    <property type="match status" value="1"/>
</dbReference>
<evidence type="ECO:0000256" key="2">
    <source>
        <dbReference type="ARBA" id="ARBA00022490"/>
    </source>
</evidence>
<dbReference type="GO" id="GO:0003723">
    <property type="term" value="F:RNA binding"/>
    <property type="evidence" value="ECO:0007669"/>
    <property type="project" value="InterPro"/>
</dbReference>
<feature type="domain" description="MIF4G" evidence="4">
    <location>
        <begin position="52"/>
        <end position="319"/>
    </location>
</feature>
<dbReference type="HOGENOM" id="CLU_002633_1_1_1"/>
<feature type="region of interest" description="Disordered" evidence="3">
    <location>
        <begin position="921"/>
        <end position="984"/>
    </location>
</feature>
<dbReference type="SUPFAM" id="SSF48371">
    <property type="entry name" value="ARM repeat"/>
    <property type="match status" value="2"/>
</dbReference>
<accession>A0A0D2H519</accession>
<dbReference type="GO" id="GO:0035145">
    <property type="term" value="C:exon-exon junction complex"/>
    <property type="evidence" value="ECO:0007669"/>
    <property type="project" value="TreeGrafter"/>
</dbReference>
<dbReference type="InterPro" id="IPR016024">
    <property type="entry name" value="ARM-type_fold"/>
</dbReference>
<dbReference type="EMBL" id="KN847478">
    <property type="protein sequence ID" value="KIX05488.1"/>
    <property type="molecule type" value="Genomic_DNA"/>
</dbReference>
<reference evidence="5 6" key="1">
    <citation type="submission" date="2015-01" db="EMBL/GenBank/DDBJ databases">
        <title>The Genome Sequence of Rhinocladiella mackenzie CBS 650.93.</title>
        <authorList>
            <consortium name="The Broad Institute Genomics Platform"/>
            <person name="Cuomo C."/>
            <person name="de Hoog S."/>
            <person name="Gorbushina A."/>
            <person name="Stielow B."/>
            <person name="Teixiera M."/>
            <person name="Abouelleil A."/>
            <person name="Chapman S.B."/>
            <person name="Priest M."/>
            <person name="Young S.K."/>
            <person name="Wortman J."/>
            <person name="Nusbaum C."/>
            <person name="Birren B."/>
        </authorList>
    </citation>
    <scope>NUCLEOTIDE SEQUENCE [LARGE SCALE GENOMIC DNA]</scope>
    <source>
        <strain evidence="5 6">CBS 650.93</strain>
    </source>
</reference>
<feature type="compositionally biased region" description="Basic and acidic residues" evidence="3">
    <location>
        <begin position="190"/>
        <end position="199"/>
    </location>
</feature>
<feature type="region of interest" description="Disordered" evidence="3">
    <location>
        <begin position="190"/>
        <end position="221"/>
    </location>
</feature>
<dbReference type="FunFam" id="1.25.40.180:FF:000037">
    <property type="entry name" value="Nonsense-mediated mRNA decay factor (Upf2)"/>
    <property type="match status" value="1"/>
</dbReference>
<dbReference type="GO" id="GO:0005737">
    <property type="term" value="C:cytoplasm"/>
    <property type="evidence" value="ECO:0007669"/>
    <property type="project" value="UniProtKB-SubCell"/>
</dbReference>
<dbReference type="PANTHER" id="PTHR12839">
    <property type="entry name" value="NONSENSE-MEDIATED MRNA DECAY PROTEIN 2 UP-FRAMESHIFT SUPPRESSOR 2"/>
    <property type="match status" value="1"/>
</dbReference>
<feature type="region of interest" description="Disordered" evidence="3">
    <location>
        <begin position="1"/>
        <end position="20"/>
    </location>
</feature>
<dbReference type="RefSeq" id="XP_013272624.1">
    <property type="nucleotide sequence ID" value="XM_013417170.1"/>
</dbReference>
<gene>
    <name evidence="5" type="ORF">Z518_06360</name>
</gene>
<dbReference type="Pfam" id="PF02854">
    <property type="entry name" value="MIF4G"/>
    <property type="match status" value="2"/>
</dbReference>
<dbReference type="GO" id="GO:0000184">
    <property type="term" value="P:nuclear-transcribed mRNA catabolic process, nonsense-mediated decay"/>
    <property type="evidence" value="ECO:0007669"/>
    <property type="project" value="InterPro"/>
</dbReference>
<protein>
    <recommendedName>
        <fullName evidence="4">MIF4G domain-containing protein</fullName>
    </recommendedName>
</protein>
<organism evidence="5 6">
    <name type="scientific">Rhinocladiella mackenziei CBS 650.93</name>
    <dbReference type="NCBI Taxonomy" id="1442369"/>
    <lineage>
        <taxon>Eukaryota</taxon>
        <taxon>Fungi</taxon>
        <taxon>Dikarya</taxon>
        <taxon>Ascomycota</taxon>
        <taxon>Pezizomycotina</taxon>
        <taxon>Eurotiomycetes</taxon>
        <taxon>Chaetothyriomycetidae</taxon>
        <taxon>Chaetothyriales</taxon>
        <taxon>Herpotrichiellaceae</taxon>
        <taxon>Rhinocladiella</taxon>
    </lineage>
</organism>
<dbReference type="AlphaFoldDB" id="A0A0D2H519"/>
<name>A0A0D2H519_9EURO</name>
<proteinExistence type="predicted"/>
<feature type="region of interest" description="Disordered" evidence="3">
    <location>
        <begin position="1116"/>
        <end position="1148"/>
    </location>
</feature>
<dbReference type="InterPro" id="IPR003890">
    <property type="entry name" value="MIF4G-like_typ-3"/>
</dbReference>
<evidence type="ECO:0000313" key="6">
    <source>
        <dbReference type="Proteomes" id="UP000053617"/>
    </source>
</evidence>
<dbReference type="VEuPathDB" id="FungiDB:Z518_06360"/>
<evidence type="ECO:0000256" key="3">
    <source>
        <dbReference type="SAM" id="MobiDB-lite"/>
    </source>
</evidence>
<feature type="region of interest" description="Disordered" evidence="3">
    <location>
        <begin position="439"/>
        <end position="473"/>
    </location>
</feature>
<dbReference type="Pfam" id="PF04050">
    <property type="entry name" value="Upf2"/>
    <property type="match status" value="1"/>
</dbReference>
<dbReference type="InterPro" id="IPR007193">
    <property type="entry name" value="Upf2/Nmd2_C"/>
</dbReference>
<dbReference type="PANTHER" id="PTHR12839:SF7">
    <property type="entry name" value="REGULATOR OF NONSENSE TRANSCRIPTS 2"/>
    <property type="match status" value="1"/>
</dbReference>
<dbReference type="FunFam" id="1.25.40.180:FF:000052">
    <property type="entry name" value="Nonsense-mediated mRNA decay factor"/>
    <property type="match status" value="1"/>
</dbReference>
<evidence type="ECO:0000313" key="5">
    <source>
        <dbReference type="EMBL" id="KIX05488.1"/>
    </source>
</evidence>
<dbReference type="SMART" id="SM00543">
    <property type="entry name" value="MIF4G"/>
    <property type="match status" value="3"/>
</dbReference>
<evidence type="ECO:0000259" key="4">
    <source>
        <dbReference type="SMART" id="SM00543"/>
    </source>
</evidence>
<sequence>MRASANHIQHRGPSWTAGARARRVPPTCTLHPITANGSIDVYEVANSLDSSLKKNTAFIKRLRTGLSSTAQDNFLSEIRTLSLQKYLSEIISATAEGLGRLKTASEIATGVEVVSALHQRFGPQEFTKQLAWLLGKGLTPPDKAQVKLWSAEVREREEKERLSRHRVLLRVVTEFWLCGILRSLDDVDRPDEGSVRGKDVSSQADSKPRPIANGIKPEPHLEHEPFPLEVLKELLGHDPEHANLSLAVLFVKNFAWDILGLKPPSEEARKSVDADGVIVEATKEGASSSNLNDEDAPIIPQPIRQRFVNVFERYLTSVKSHVIRDQRSLSNQSRRNAEAYVKSGEIFEDRQANFEKQMKAQEKLVASAQVLCDVLGQEMPDLEEKGHTEPTATGTVGMIKTGDYLKGSGEGAGIWEDEEERRFYENLVDLKGRVPGILLEDSKKKPESDERPESVSAAPESNGGKPSENDDQSTTIANKTVGAQVDAILLRLPDLQTKDMVDQVALDFCFLNSKASRNRLIKAIQEVPKGRTDLLPLYARLAATLGQYMPDVIQGLIGHLDDEFRSLQRRKSKDFLGQIRMANIRYLAELTKFGIVPEHVIFHCFKVSLDDFSRMNIEIIAHLLENCGRYLLRNPETSPRMSTFLETLNRKKTAQHMGSQERMLIENALYYVDPPQRAAIQQKERTPMELFVRQLVYMDMTKRNYMKVLKTIRKLHWEEKEVVEILEKIFSKPGKVKFSNIHLLAVLLQALFRYHQEFAIRVIDNVLEQVTLGLEQNDFKFNQRRVAEVKYLGELYNYKMIDSTVVFDTLYRIVTFGHEGGTPQPESFTPFDPPDEFFRIRLVCTILDTCGICFDRGSSRKKLDFFLTFFQYYMLTKDPLPMDIDFLVQDTYSLVRPNWKLVTDLGEAAKLFGEAVTANYKQQGPDKAAEQAEDIEDSGSEDALGEGDAELEAEMPQSSDEEGEAGVEEDTAEEKEEIDSDEEEQIVVLRQEEQLDPEAEADFDRAFEKMMAESLDSRKFERKAQFDVPLPIRKIQRLPVESNEDEPSTAVESEPNTMAFSLMTKKGNRQQASIPFWIFWDGRMDSSFAISMKSQQAAEREEQQRIKNLVLNYDLHEDDSHDGTPNGFPSGLIMPPPLKRNPNTNGLP</sequence>
<feature type="domain" description="MIF4G" evidence="4">
    <location>
        <begin position="485"/>
        <end position="675"/>
    </location>
</feature>